<protein>
    <submittedName>
        <fullName evidence="5">FGENESH: predicted gene_2.654 protein</fullName>
    </submittedName>
</protein>
<dbReference type="SUPFAM" id="SSF52540">
    <property type="entry name" value="P-loop containing nucleoside triphosphate hydrolases"/>
    <property type="match status" value="1"/>
</dbReference>
<accession>A0A0K3C7E4</accession>
<reference evidence="5 6" key="1">
    <citation type="submission" date="2015-07" db="EMBL/GenBank/DDBJ databases">
        <authorList>
            <person name="Cajimat M.N.B."/>
            <person name="Milazzo M.L."/>
            <person name="Fulhorst C.F."/>
        </authorList>
    </citation>
    <scope>NUCLEOTIDE SEQUENCE [LARGE SCALE GENOMIC DNA]</scope>
    <source>
        <strain evidence="5">Single colony</strain>
    </source>
</reference>
<feature type="compositionally biased region" description="Basic residues" evidence="4">
    <location>
        <begin position="295"/>
        <end position="318"/>
    </location>
</feature>
<evidence type="ECO:0000313" key="6">
    <source>
        <dbReference type="Proteomes" id="UP000199069"/>
    </source>
</evidence>
<dbReference type="EMBL" id="CWKI01000002">
    <property type="protein sequence ID" value="CTR05624.1"/>
    <property type="molecule type" value="Genomic_DNA"/>
</dbReference>
<feature type="region of interest" description="Disordered" evidence="4">
    <location>
        <begin position="1162"/>
        <end position="1198"/>
    </location>
</feature>
<keyword evidence="2" id="KW-0547">Nucleotide-binding</keyword>
<feature type="compositionally biased region" description="Basic residues" evidence="4">
    <location>
        <begin position="242"/>
        <end position="258"/>
    </location>
</feature>
<dbReference type="Gene3D" id="3.40.50.300">
    <property type="entry name" value="P-loop containing nucleotide triphosphate hydrolases"/>
    <property type="match status" value="1"/>
</dbReference>
<keyword evidence="3" id="KW-0067">ATP-binding</keyword>
<dbReference type="Pfam" id="PF03969">
    <property type="entry name" value="AFG1_ATPase"/>
    <property type="match status" value="2"/>
</dbReference>
<evidence type="ECO:0000313" key="5">
    <source>
        <dbReference type="EMBL" id="CTR05624.1"/>
    </source>
</evidence>
<organism evidence="5 6">
    <name type="scientific">Rhodotorula toruloides</name>
    <name type="common">Yeast</name>
    <name type="synonym">Rhodosporidium toruloides</name>
    <dbReference type="NCBI Taxonomy" id="5286"/>
    <lineage>
        <taxon>Eukaryota</taxon>
        <taxon>Fungi</taxon>
        <taxon>Dikarya</taxon>
        <taxon>Basidiomycota</taxon>
        <taxon>Pucciniomycotina</taxon>
        <taxon>Microbotryomycetes</taxon>
        <taxon>Sporidiobolales</taxon>
        <taxon>Sporidiobolaceae</taxon>
        <taxon>Rhodotorula</taxon>
    </lineage>
</organism>
<dbReference type="GO" id="GO:0016887">
    <property type="term" value="F:ATP hydrolysis activity"/>
    <property type="evidence" value="ECO:0007669"/>
    <property type="project" value="InterPro"/>
</dbReference>
<dbReference type="NCBIfam" id="NF040713">
    <property type="entry name" value="ZapE"/>
    <property type="match status" value="1"/>
</dbReference>
<dbReference type="PANTHER" id="PTHR12169:SF2">
    <property type="entry name" value="AFG1P"/>
    <property type="match status" value="1"/>
</dbReference>
<keyword evidence="6" id="KW-1185">Reference proteome</keyword>
<dbReference type="InterPro" id="IPR027417">
    <property type="entry name" value="P-loop_NTPase"/>
</dbReference>
<dbReference type="InterPro" id="IPR005654">
    <property type="entry name" value="ATPase_AFG1-like"/>
</dbReference>
<dbReference type="GO" id="GO:0005739">
    <property type="term" value="C:mitochondrion"/>
    <property type="evidence" value="ECO:0007669"/>
    <property type="project" value="TreeGrafter"/>
</dbReference>
<evidence type="ECO:0000256" key="2">
    <source>
        <dbReference type="ARBA" id="ARBA00022741"/>
    </source>
</evidence>
<evidence type="ECO:0000256" key="1">
    <source>
        <dbReference type="ARBA" id="ARBA00010322"/>
    </source>
</evidence>
<gene>
    <name evidence="5" type="primary">FGENESH: predicted gene_2.654</name>
    <name evidence="5" type="ORF">BN2166_0014850</name>
</gene>
<evidence type="ECO:0000256" key="4">
    <source>
        <dbReference type="SAM" id="MobiDB-lite"/>
    </source>
</evidence>
<sequence length="1198" mass="132198">MSLFRSTASFAMSAAHTALSIAFCPARLGYRCAVAVVIPLYSSPSLLTDSCDPLPPLDDACDPPADFQLAVASCDEVQHFASTPPDALFPPKSASPASTCSPVSLNLAPIVTDESLSEPSPPSPPLSLASSIASRPSSPVFDEPALALPVSCALPRSFAYQVKADALEAWLVLNFVRLPTGAAHAAARAHGLARIDMEESYELALDIAWNATKFQEDEYDRVARLKYRMMRVMDDYLDHSQGHKKRRGPAHTRPKMQHTPKLYSFPTLSAEFTFVSLSDLREELDLPLPPSLTRRRRFATHRSSHRSHRSRSRSRSRSSTRSYRSRPQTSDLQMRVRLNEAWKVDRQNAPQRLERLRKMVLQNQELAKRYQEAAGMAGREEAPASAVNGGVDVVNLTPETAVVCSDWRLALEEDDNEYFAAPPLFTLLDSIRALPSASSSSTTVSSSSLLPAWPFRRSPLSSLGEGLSEQDERERMRLATMSEREKTTQLVKVLKANEGLEDLDTPKGFLLTGPPGTGKSLLMDLFFQSLPVASKTRHHYHAFLLWIYQGVHRALEKQRLENEEEEWLMNELYQSSGKKGYPWSRREEMKAKAISQGWQSVFAGGRSAHDASLNTREFVLAQVALDLLKTQGWLLAFDEIQLVDIAGAGLVSRVMSWYWRLGGVVVGTSNRVPEDLYKQGIQRATLSPFLTALSHRAPVIDLSSPTDYRLVARSQTPVSPSTDADQPGNFGSVEAWRRWGTRSRGWFVKGEDEAAWREALKWVVGDAEGGETVLTVYGRKVKVPWASGGVARFSFKDLCEKPLGPADYISIGSAFHTVIIDDVPILPLSAKNEARRLITLLDALYETKTRLLAFADSPIDSLFFPDAISSTPPPPPADISVDDLPTSFSEFAGSQAPGSSGPVHVLDASTFSLPLNSSLTRAGKADQRQAQDAAGEVVDSLTEEMLGDVAQDLEAPYRPNISSYDESAQVSAYERDAARALEEQDEQVRRQLKKRMEQEARAPIHPSAATPSFQSLAIFTGEEERFAFKRAVSRVHEMSSAEYLVTAEHSPLPSAVRTWEQTVSSSSASLAAQAAAASASPSRHTVGDKAPLPADDRLSGVLDPSDLRAKWPEGLPAGDKEVDVRRQEKPVLSEAHVWGVREDWGKKAGRWGKGARAYEEEREKRVQTRRSPALVRLPPPCQRISRSSSPRTIASNRW</sequence>
<feature type="non-terminal residue" evidence="5">
    <location>
        <position position="1198"/>
    </location>
</feature>
<dbReference type="AlphaFoldDB" id="A0A0K3C7E4"/>
<dbReference type="GO" id="GO:0005524">
    <property type="term" value="F:ATP binding"/>
    <property type="evidence" value="ECO:0007669"/>
    <property type="project" value="UniProtKB-KW"/>
</dbReference>
<evidence type="ECO:0000256" key="3">
    <source>
        <dbReference type="ARBA" id="ARBA00022840"/>
    </source>
</evidence>
<dbReference type="OMA" id="WMAKKLV"/>
<comment type="similarity">
    <text evidence="1">Belongs to the AFG1 ATPase family.</text>
</comment>
<dbReference type="Proteomes" id="UP000199069">
    <property type="component" value="Unassembled WGS sequence"/>
</dbReference>
<name>A0A0K3C7E4_RHOTO</name>
<proteinExistence type="inferred from homology"/>
<dbReference type="PANTHER" id="PTHR12169">
    <property type="entry name" value="ATPASE N2B"/>
    <property type="match status" value="1"/>
</dbReference>
<feature type="region of interest" description="Disordered" evidence="4">
    <location>
        <begin position="1074"/>
        <end position="1114"/>
    </location>
</feature>
<feature type="compositionally biased region" description="Polar residues" evidence="4">
    <location>
        <begin position="1184"/>
        <end position="1198"/>
    </location>
</feature>
<feature type="region of interest" description="Disordered" evidence="4">
    <location>
        <begin position="239"/>
        <end position="260"/>
    </location>
</feature>
<feature type="region of interest" description="Disordered" evidence="4">
    <location>
        <begin position="295"/>
        <end position="332"/>
    </location>
</feature>